<evidence type="ECO:0000313" key="3">
    <source>
        <dbReference type="EMBL" id="MCT1607888.1"/>
    </source>
</evidence>
<dbReference type="EMBL" id="JALXMO010000047">
    <property type="protein sequence ID" value="MCT1607888.1"/>
    <property type="molecule type" value="Genomic_DNA"/>
</dbReference>
<gene>
    <name evidence="3" type="ORF">M3B43_11285</name>
</gene>
<organism evidence="3 4">
    <name type="scientific">Nesterenkonia massiliensis</name>
    <dbReference type="NCBI Taxonomy" id="1232429"/>
    <lineage>
        <taxon>Bacteria</taxon>
        <taxon>Bacillati</taxon>
        <taxon>Actinomycetota</taxon>
        <taxon>Actinomycetes</taxon>
        <taxon>Micrococcales</taxon>
        <taxon>Micrococcaceae</taxon>
        <taxon>Nesterenkonia</taxon>
    </lineage>
</organism>
<comment type="caution">
    <text evidence="3">The sequence shown here is derived from an EMBL/GenBank/DDBJ whole genome shotgun (WGS) entry which is preliminary data.</text>
</comment>
<evidence type="ECO:0000256" key="1">
    <source>
        <dbReference type="SAM" id="Coils"/>
    </source>
</evidence>
<dbReference type="RefSeq" id="WP_260073741.1">
    <property type="nucleotide sequence ID" value="NZ_JALXMO010000047.1"/>
</dbReference>
<keyword evidence="2" id="KW-1133">Transmembrane helix</keyword>
<dbReference type="Proteomes" id="UP001205046">
    <property type="component" value="Unassembled WGS sequence"/>
</dbReference>
<sequence length="139" mass="15228">MRGISTKQLALVALYALALLAALVAVLLEQWKAAAVATLMSMGIFAALVVLTLAAMTVSARSSRLRLNEIRRATMSSGGTYLRRIARAAEDHTARLDKTIHDAEDRREAAEQRMLATLEAHRLEVEERLADLTDRRSAG</sequence>
<proteinExistence type="predicted"/>
<keyword evidence="1" id="KW-0175">Coiled coil</keyword>
<evidence type="ECO:0000256" key="2">
    <source>
        <dbReference type="SAM" id="Phobius"/>
    </source>
</evidence>
<protein>
    <submittedName>
        <fullName evidence="3">Uncharacterized protein</fullName>
    </submittedName>
</protein>
<reference evidence="3 4" key="1">
    <citation type="submission" date="2022-04" db="EMBL/GenBank/DDBJ databases">
        <title>Human microbiome associated bacterial genomes.</title>
        <authorList>
            <person name="Sandstrom S."/>
            <person name="Salamzade R."/>
            <person name="Kalan L.R."/>
        </authorList>
    </citation>
    <scope>NUCLEOTIDE SEQUENCE [LARGE SCALE GENOMIC DNA]</scope>
    <source>
        <strain evidence="4">p3-SID767</strain>
    </source>
</reference>
<keyword evidence="2" id="KW-0472">Membrane</keyword>
<feature type="coiled-coil region" evidence="1">
    <location>
        <begin position="93"/>
        <end position="135"/>
    </location>
</feature>
<keyword evidence="4" id="KW-1185">Reference proteome</keyword>
<evidence type="ECO:0000313" key="4">
    <source>
        <dbReference type="Proteomes" id="UP001205046"/>
    </source>
</evidence>
<keyword evidence="2" id="KW-0812">Transmembrane</keyword>
<feature type="transmembrane region" description="Helical" evidence="2">
    <location>
        <begin position="35"/>
        <end position="58"/>
    </location>
</feature>
<name>A0ABT2HT73_9MICC</name>
<accession>A0ABT2HT73</accession>